<evidence type="ECO:0000313" key="2">
    <source>
        <dbReference type="Proteomes" id="UP000267223"/>
    </source>
</evidence>
<dbReference type="InterPro" id="IPR035093">
    <property type="entry name" value="RelE/ParE_toxin_dom_sf"/>
</dbReference>
<dbReference type="RefSeq" id="WP_123119928.1">
    <property type="nucleotide sequence ID" value="NZ_RJJR01000004.1"/>
</dbReference>
<dbReference type="Gene3D" id="3.30.2310.20">
    <property type="entry name" value="RelE-like"/>
    <property type="match status" value="1"/>
</dbReference>
<evidence type="ECO:0000313" key="1">
    <source>
        <dbReference type="EMBL" id="RNI37939.1"/>
    </source>
</evidence>
<protein>
    <submittedName>
        <fullName evidence="1">Peptidase</fullName>
    </submittedName>
</protein>
<dbReference type="Proteomes" id="UP000267223">
    <property type="component" value="Unassembled WGS sequence"/>
</dbReference>
<reference evidence="1 2" key="1">
    <citation type="submission" date="2018-11" db="EMBL/GenBank/DDBJ databases">
        <title>Draft genome sequence of Ferruginibacter sp. BO-59.</title>
        <authorList>
            <person name="Im W.T."/>
        </authorList>
    </citation>
    <scope>NUCLEOTIDE SEQUENCE [LARGE SCALE GENOMIC DNA]</scope>
    <source>
        <strain evidence="1 2">BO-59</strain>
    </source>
</reference>
<dbReference type="PANTHER" id="PTHR40266">
    <property type="entry name" value="TOXIN HIGB-1"/>
    <property type="match status" value="1"/>
</dbReference>
<proteinExistence type="predicted"/>
<accession>A0A3M9NJG8</accession>
<dbReference type="PANTHER" id="PTHR40266:SF2">
    <property type="entry name" value="TOXIN HIGB-1"/>
    <property type="match status" value="1"/>
</dbReference>
<dbReference type="EMBL" id="RJJR01000004">
    <property type="protein sequence ID" value="RNI37939.1"/>
    <property type="molecule type" value="Genomic_DNA"/>
</dbReference>
<dbReference type="OrthoDB" id="9801102at2"/>
<dbReference type="SUPFAM" id="SSF143011">
    <property type="entry name" value="RelE-like"/>
    <property type="match status" value="1"/>
</dbReference>
<gene>
    <name evidence="1" type="ORF">EFY79_06800</name>
</gene>
<name>A0A3M9NJG8_9BACT</name>
<keyword evidence="2" id="KW-1185">Reference proteome</keyword>
<dbReference type="AlphaFoldDB" id="A0A3M9NJG8"/>
<dbReference type="Pfam" id="PF05015">
    <property type="entry name" value="HigB-like_toxin"/>
    <property type="match status" value="1"/>
</dbReference>
<comment type="caution">
    <text evidence="1">The sequence shown here is derived from an EMBL/GenBank/DDBJ whole genome shotgun (WGS) entry which is preliminary data.</text>
</comment>
<sequence>MIVSIVHKGLKQLWLKNDPSRLPAEQVDKIRRILEALDSASTLAPLKAIPGYKLHQLTGKLKGYWSVWVTGNYRITFRFEHENVHVVDYQDYH</sequence>
<dbReference type="InterPro" id="IPR007711">
    <property type="entry name" value="HigB-1"/>
</dbReference>
<organism evidence="1 2">
    <name type="scientific">Hanamia caeni</name>
    <dbReference type="NCBI Taxonomy" id="2294116"/>
    <lineage>
        <taxon>Bacteria</taxon>
        <taxon>Pseudomonadati</taxon>
        <taxon>Bacteroidota</taxon>
        <taxon>Chitinophagia</taxon>
        <taxon>Chitinophagales</taxon>
        <taxon>Chitinophagaceae</taxon>
        <taxon>Hanamia</taxon>
    </lineage>
</organism>